<feature type="transmembrane region" description="Helical" evidence="6">
    <location>
        <begin position="190"/>
        <end position="217"/>
    </location>
</feature>
<feature type="transmembrane region" description="Helical" evidence="6">
    <location>
        <begin position="20"/>
        <end position="37"/>
    </location>
</feature>
<sequence>MSLVTGPGAISPDSRRRTEAKLLVIAVLVGVGGLVLTAAGRDDVAWNEITVQCVALVVLPLVAHLAIRFLAPHANPLLLPAATALNGLGIAMLRRLDFAFIYYSNKPLMGTGPVLHMAIGVALLVLVLFLLKDFRRLERAIPRFWERGENGVAAKPLPITPAQVAGILAVPLLLLPFVPGIGQSANGARVWVNIAGFGFQPSELAKILLAVFFAYYLKTRGANLAQAGRRKIGPLRLPFGWRVPKSRDLVPLLIVWALSTAFLVAQNDWGMSVMFFGVFVVTLCVSTGTFMWAFLAAILIIPMAWIGYLTTSQIASRFTAWIHAMDPQYAAGPSYQLVQGLFALSWGGSFGTGWGQGNPNLIPEVQTDFILAAFGEELGLTGTIVIILLYATIVMVGLNTALAARDNFGKLLASGLSFSLALQVFVMVAALTRLMPLTGLTTPLLSNGGSSVLSTWIILAVLLRLSDTAMQPGSEDNPVSRNAVVLPGAQGVGA</sequence>
<comment type="subcellular location">
    <subcellularLocation>
        <location evidence="1">Membrane</location>
        <topology evidence="1">Multi-pass membrane protein</topology>
    </subcellularLocation>
</comment>
<protein>
    <submittedName>
        <fullName evidence="7">Cell division protein FtsW</fullName>
    </submittedName>
</protein>
<dbReference type="Pfam" id="PF01098">
    <property type="entry name" value="FTSW_RODA_SPOVE"/>
    <property type="match status" value="1"/>
</dbReference>
<feature type="transmembrane region" description="Helical" evidence="6">
    <location>
        <begin position="444"/>
        <end position="463"/>
    </location>
</feature>
<proteinExistence type="predicted"/>
<keyword evidence="8" id="KW-1185">Reference proteome</keyword>
<organism evidence="7 8">
    <name type="scientific">Actinomyces bovis</name>
    <dbReference type="NCBI Taxonomy" id="1658"/>
    <lineage>
        <taxon>Bacteria</taxon>
        <taxon>Bacillati</taxon>
        <taxon>Actinomycetota</taxon>
        <taxon>Actinomycetes</taxon>
        <taxon>Actinomycetales</taxon>
        <taxon>Actinomycetaceae</taxon>
        <taxon>Actinomyces</taxon>
    </lineage>
</organism>
<feature type="transmembrane region" description="Helical" evidence="6">
    <location>
        <begin position="273"/>
        <end position="298"/>
    </location>
</feature>
<feature type="transmembrane region" description="Helical" evidence="6">
    <location>
        <begin position="305"/>
        <end position="324"/>
    </location>
</feature>
<reference evidence="7 8" key="1">
    <citation type="submission" date="2018-06" db="EMBL/GenBank/DDBJ databases">
        <authorList>
            <consortium name="Pathogen Informatics"/>
            <person name="Doyle S."/>
        </authorList>
    </citation>
    <scope>NUCLEOTIDE SEQUENCE [LARGE SCALE GENOMIC DNA]</scope>
    <source>
        <strain evidence="7 8">NCTC11535</strain>
    </source>
</reference>
<feature type="transmembrane region" description="Helical" evidence="6">
    <location>
        <begin position="77"/>
        <end position="94"/>
    </location>
</feature>
<name>A0ABY1VRU8_9ACTO</name>
<keyword evidence="2 6" id="KW-0812">Transmembrane</keyword>
<feature type="transmembrane region" description="Helical" evidence="6">
    <location>
        <begin position="49"/>
        <end position="70"/>
    </location>
</feature>
<keyword evidence="4 6" id="KW-1133">Transmembrane helix</keyword>
<evidence type="ECO:0000256" key="2">
    <source>
        <dbReference type="ARBA" id="ARBA00022692"/>
    </source>
</evidence>
<feature type="transmembrane region" description="Helical" evidence="6">
    <location>
        <begin position="384"/>
        <end position="404"/>
    </location>
</feature>
<evidence type="ECO:0000256" key="3">
    <source>
        <dbReference type="ARBA" id="ARBA00022960"/>
    </source>
</evidence>
<feature type="transmembrane region" description="Helical" evidence="6">
    <location>
        <begin position="249"/>
        <end position="267"/>
    </location>
</feature>
<evidence type="ECO:0000313" key="7">
    <source>
        <dbReference type="EMBL" id="SPT54381.1"/>
    </source>
</evidence>
<feature type="transmembrane region" description="Helical" evidence="6">
    <location>
        <begin position="411"/>
        <end position="432"/>
    </location>
</feature>
<evidence type="ECO:0000256" key="4">
    <source>
        <dbReference type="ARBA" id="ARBA00022989"/>
    </source>
</evidence>
<keyword evidence="7" id="KW-0131">Cell cycle</keyword>
<dbReference type="PANTHER" id="PTHR30474:SF3">
    <property type="entry name" value="PEPTIDOGLYCAN GLYCOSYLTRANSFERASE RODA"/>
    <property type="match status" value="1"/>
</dbReference>
<dbReference type="PANTHER" id="PTHR30474">
    <property type="entry name" value="CELL CYCLE PROTEIN"/>
    <property type="match status" value="1"/>
</dbReference>
<evidence type="ECO:0000313" key="8">
    <source>
        <dbReference type="Proteomes" id="UP000250006"/>
    </source>
</evidence>
<evidence type="ECO:0000256" key="1">
    <source>
        <dbReference type="ARBA" id="ARBA00004141"/>
    </source>
</evidence>
<feature type="transmembrane region" description="Helical" evidence="6">
    <location>
        <begin position="114"/>
        <end position="131"/>
    </location>
</feature>
<dbReference type="Proteomes" id="UP000250006">
    <property type="component" value="Unassembled WGS sequence"/>
</dbReference>
<keyword evidence="7" id="KW-0132">Cell division</keyword>
<evidence type="ECO:0000256" key="6">
    <source>
        <dbReference type="SAM" id="Phobius"/>
    </source>
</evidence>
<dbReference type="GO" id="GO:0051301">
    <property type="term" value="P:cell division"/>
    <property type="evidence" value="ECO:0007669"/>
    <property type="project" value="UniProtKB-KW"/>
</dbReference>
<comment type="caution">
    <text evidence="7">The sequence shown here is derived from an EMBL/GenBank/DDBJ whole genome shotgun (WGS) entry which is preliminary data.</text>
</comment>
<keyword evidence="5 6" id="KW-0472">Membrane</keyword>
<gene>
    <name evidence="7" type="primary">ftsW_2</name>
    <name evidence="7" type="ORF">NCTC11535_02096</name>
</gene>
<feature type="transmembrane region" description="Helical" evidence="6">
    <location>
        <begin position="152"/>
        <end position="178"/>
    </location>
</feature>
<dbReference type="EMBL" id="UAPQ01000011">
    <property type="protein sequence ID" value="SPT54381.1"/>
    <property type="molecule type" value="Genomic_DNA"/>
</dbReference>
<dbReference type="InterPro" id="IPR001182">
    <property type="entry name" value="FtsW/RodA"/>
</dbReference>
<evidence type="ECO:0000256" key="5">
    <source>
        <dbReference type="ARBA" id="ARBA00023136"/>
    </source>
</evidence>
<keyword evidence="3" id="KW-0133">Cell shape</keyword>
<accession>A0ABY1VRU8</accession>